<gene>
    <name evidence="2" type="ORF">J1C55_02600</name>
</gene>
<feature type="transmembrane region" description="Helical" evidence="1">
    <location>
        <begin position="30"/>
        <end position="50"/>
    </location>
</feature>
<sequence length="355" mass="40965">MSEELKPTPQNEEVDLGQLFKMIGNMFQKFFDFIAKIFKGLFHVLILILAHFFKRLKWYALAGFVGLVIGYFLDRSSDKLYGANMFIQTNFNSGYQVYENIKNLNELATEEDVVRIAEILNIDTTYASKLKGFYIEPAIDENVRFQMFSNYKKGLDSIGREEAKYDVYVSSLSNYNFNRHKIGVASIDKNIYPMLDTTFVNAISKNEYLNEVLRVNQDNFDRQDTTLIKQEKEMDNLIKSYLEIRNKEADKKPIPGAGTNISLGDAQKNELLVNEAPLVKEKLELAAKRRSIEKDKVTQKNIISVISDFPVTGYDIQEWHQDLRFLMPAIFIGVTLLLFSLIGLNKFVKEYEGIK</sequence>
<reference evidence="3" key="2">
    <citation type="submission" date="2023-07" db="EMBL/GenBank/DDBJ databases">
        <title>Genome of Winogradskyella sp. E313.</title>
        <authorList>
            <person name="Zhou Y."/>
        </authorList>
    </citation>
    <scope>NUCLEOTIDE SEQUENCE [LARGE SCALE GENOMIC DNA]</scope>
    <source>
        <strain evidence="3">E313</strain>
    </source>
</reference>
<comment type="caution">
    <text evidence="2">The sequence shown here is derived from an EMBL/GenBank/DDBJ whole genome shotgun (WGS) entry which is preliminary data.</text>
</comment>
<protein>
    <recommendedName>
        <fullName evidence="4">Chain length determinant protein</fullName>
    </recommendedName>
</protein>
<organism evidence="2 3">
    <name type="scientific">Winogradskyella immobilis</name>
    <dbReference type="NCBI Taxonomy" id="2816852"/>
    <lineage>
        <taxon>Bacteria</taxon>
        <taxon>Pseudomonadati</taxon>
        <taxon>Bacteroidota</taxon>
        <taxon>Flavobacteriia</taxon>
        <taxon>Flavobacteriales</taxon>
        <taxon>Flavobacteriaceae</taxon>
        <taxon>Winogradskyella</taxon>
    </lineage>
</organism>
<evidence type="ECO:0000313" key="2">
    <source>
        <dbReference type="EMBL" id="MCC1483468.1"/>
    </source>
</evidence>
<keyword evidence="1" id="KW-0472">Membrane</keyword>
<evidence type="ECO:0008006" key="4">
    <source>
        <dbReference type="Google" id="ProtNLM"/>
    </source>
</evidence>
<dbReference type="RefSeq" id="WP_227475915.1">
    <property type="nucleotide sequence ID" value="NZ_JAFMPT010000002.1"/>
</dbReference>
<proteinExistence type="predicted"/>
<keyword evidence="3" id="KW-1185">Reference proteome</keyword>
<keyword evidence="1" id="KW-1133">Transmembrane helix</keyword>
<feature type="transmembrane region" description="Helical" evidence="1">
    <location>
        <begin position="325"/>
        <end position="344"/>
    </location>
</feature>
<feature type="transmembrane region" description="Helical" evidence="1">
    <location>
        <begin position="56"/>
        <end position="73"/>
    </location>
</feature>
<dbReference type="EMBL" id="JAFMPT010000002">
    <property type="protein sequence ID" value="MCC1483468.1"/>
    <property type="molecule type" value="Genomic_DNA"/>
</dbReference>
<reference evidence="3" key="1">
    <citation type="submission" date="2021-03" db="EMBL/GenBank/DDBJ databases">
        <title>Genome of Cognatishimia sp. F0-27.</title>
        <authorList>
            <person name="Ping X."/>
        </authorList>
    </citation>
    <scope>NUCLEOTIDE SEQUENCE [LARGE SCALE GENOMIC DNA]</scope>
    <source>
        <strain evidence="3">E313</strain>
    </source>
</reference>
<accession>A0ABS8EJU9</accession>
<evidence type="ECO:0000313" key="3">
    <source>
        <dbReference type="Proteomes" id="UP000778797"/>
    </source>
</evidence>
<keyword evidence="1" id="KW-0812">Transmembrane</keyword>
<evidence type="ECO:0000256" key="1">
    <source>
        <dbReference type="SAM" id="Phobius"/>
    </source>
</evidence>
<name>A0ABS8EJU9_9FLAO</name>
<dbReference type="Proteomes" id="UP000778797">
    <property type="component" value="Unassembled WGS sequence"/>
</dbReference>